<protein>
    <submittedName>
        <fullName evidence="1">Uncharacterized protein</fullName>
    </submittedName>
</protein>
<dbReference type="EnsemblMetazoa" id="GAUT040778-RA">
    <property type="protein sequence ID" value="GAUT040778-PA"/>
    <property type="gene ID" value="GAUT040778"/>
</dbReference>
<keyword evidence="2" id="KW-1185">Reference proteome</keyword>
<accession>A0A1A9VLJ4</accession>
<dbReference type="Proteomes" id="UP000078200">
    <property type="component" value="Unassembled WGS sequence"/>
</dbReference>
<proteinExistence type="predicted"/>
<evidence type="ECO:0000313" key="2">
    <source>
        <dbReference type="Proteomes" id="UP000078200"/>
    </source>
</evidence>
<dbReference type="VEuPathDB" id="VectorBase:GAUT040778"/>
<organism evidence="1 2">
    <name type="scientific">Glossina austeni</name>
    <name type="common">Savannah tsetse fly</name>
    <dbReference type="NCBI Taxonomy" id="7395"/>
    <lineage>
        <taxon>Eukaryota</taxon>
        <taxon>Metazoa</taxon>
        <taxon>Ecdysozoa</taxon>
        <taxon>Arthropoda</taxon>
        <taxon>Hexapoda</taxon>
        <taxon>Insecta</taxon>
        <taxon>Pterygota</taxon>
        <taxon>Neoptera</taxon>
        <taxon>Endopterygota</taxon>
        <taxon>Diptera</taxon>
        <taxon>Brachycera</taxon>
        <taxon>Muscomorpha</taxon>
        <taxon>Hippoboscoidea</taxon>
        <taxon>Glossinidae</taxon>
        <taxon>Glossina</taxon>
    </lineage>
</organism>
<dbReference type="AlphaFoldDB" id="A0A1A9VLJ4"/>
<reference evidence="1" key="1">
    <citation type="submission" date="2020-05" db="UniProtKB">
        <authorList>
            <consortium name="EnsemblMetazoa"/>
        </authorList>
    </citation>
    <scope>IDENTIFICATION</scope>
    <source>
        <strain evidence="1">TTRI</strain>
    </source>
</reference>
<evidence type="ECO:0000313" key="1">
    <source>
        <dbReference type="EnsemblMetazoa" id="GAUT040778-PA"/>
    </source>
</evidence>
<name>A0A1A9VLJ4_GLOAU</name>
<sequence length="104" mass="11257">MFKTSICALKYQDATIVILAQIVPIILPAIEGATVAVALMRNFGSICAAKFAKELRAENNVGKTDLKSIDASRAVLRPIINTIKKKNRSSTVPYEAPIKGQSKL</sequence>